<comment type="caution">
    <text evidence="7">The sequence shown here is derived from an EMBL/GenBank/DDBJ whole genome shotgun (WGS) entry which is preliminary data.</text>
</comment>
<keyword evidence="3 6" id="KW-0812">Transmembrane</keyword>
<proteinExistence type="predicted"/>
<evidence type="ECO:0000313" key="7">
    <source>
        <dbReference type="EMBL" id="MDG3008181.1"/>
    </source>
</evidence>
<evidence type="ECO:0000256" key="5">
    <source>
        <dbReference type="ARBA" id="ARBA00023136"/>
    </source>
</evidence>
<dbReference type="EMBL" id="JARRAG010000003">
    <property type="protein sequence ID" value="MDG3008181.1"/>
    <property type="molecule type" value="Genomic_DNA"/>
</dbReference>
<dbReference type="InterPro" id="IPR011743">
    <property type="entry name" value="Caa3_sub_IV"/>
</dbReference>
<evidence type="ECO:0000256" key="4">
    <source>
        <dbReference type="ARBA" id="ARBA00022989"/>
    </source>
</evidence>
<dbReference type="InterPro" id="IPR005171">
    <property type="entry name" value="Cyt_c_oxidase_su4_prok"/>
</dbReference>
<keyword evidence="4 6" id="KW-1133">Transmembrane helix</keyword>
<reference evidence="7 8" key="1">
    <citation type="submission" date="2023-03" db="EMBL/GenBank/DDBJ databases">
        <title>Paludisphaera mucosa sp. nov. a novel planctomycete from northern fen.</title>
        <authorList>
            <person name="Ivanova A."/>
        </authorList>
    </citation>
    <scope>NUCLEOTIDE SEQUENCE [LARGE SCALE GENOMIC DNA]</scope>
    <source>
        <strain evidence="7 8">Pla2</strain>
    </source>
</reference>
<evidence type="ECO:0000256" key="1">
    <source>
        <dbReference type="ARBA" id="ARBA00004651"/>
    </source>
</evidence>
<feature type="transmembrane region" description="Helical" evidence="6">
    <location>
        <begin position="88"/>
        <end position="111"/>
    </location>
</feature>
<feature type="transmembrane region" description="Helical" evidence="6">
    <location>
        <begin position="33"/>
        <end position="54"/>
    </location>
</feature>
<protein>
    <submittedName>
        <fullName evidence="7">Caa(3)-type oxidase subunit IV</fullName>
    </submittedName>
</protein>
<evidence type="ECO:0000256" key="3">
    <source>
        <dbReference type="ARBA" id="ARBA00022692"/>
    </source>
</evidence>
<name>A0ABT6FKS3_9BACT</name>
<evidence type="ECO:0000256" key="2">
    <source>
        <dbReference type="ARBA" id="ARBA00022475"/>
    </source>
</evidence>
<feature type="transmembrane region" description="Helical" evidence="6">
    <location>
        <begin position="61"/>
        <end position="82"/>
    </location>
</feature>
<keyword evidence="8" id="KW-1185">Reference proteome</keyword>
<sequence length="120" mass="13241">MAHTSHSHSQTNLAQTTDAHAQAHHVIEVRTYVLIYIALMLFLAATVAASFMPLGAFHLPVAMTIALIKAVLIVLFFMHVYYSAPLTWITAVGSLLWVGLLLAFLLSDYLARGWLHILGK</sequence>
<dbReference type="RefSeq" id="WP_277864508.1">
    <property type="nucleotide sequence ID" value="NZ_JARRAG010000003.1"/>
</dbReference>
<keyword evidence="2" id="KW-1003">Cell membrane</keyword>
<keyword evidence="5 6" id="KW-0472">Membrane</keyword>
<dbReference type="Pfam" id="PF03626">
    <property type="entry name" value="COX4_pro"/>
    <property type="match status" value="1"/>
</dbReference>
<comment type="subcellular location">
    <subcellularLocation>
        <location evidence="1">Cell membrane</location>
        <topology evidence="1">Multi-pass membrane protein</topology>
    </subcellularLocation>
</comment>
<dbReference type="NCBIfam" id="TIGR02229">
    <property type="entry name" value="caa3_sub_IV"/>
    <property type="match status" value="1"/>
</dbReference>
<evidence type="ECO:0000256" key="6">
    <source>
        <dbReference type="SAM" id="Phobius"/>
    </source>
</evidence>
<gene>
    <name evidence="7" type="ORF">PZE19_30815</name>
</gene>
<accession>A0ABT6FKS3</accession>
<organism evidence="7 8">
    <name type="scientific">Paludisphaera mucosa</name>
    <dbReference type="NCBI Taxonomy" id="3030827"/>
    <lineage>
        <taxon>Bacteria</taxon>
        <taxon>Pseudomonadati</taxon>
        <taxon>Planctomycetota</taxon>
        <taxon>Planctomycetia</taxon>
        <taxon>Isosphaerales</taxon>
        <taxon>Isosphaeraceae</taxon>
        <taxon>Paludisphaera</taxon>
    </lineage>
</organism>
<dbReference type="Proteomes" id="UP001216907">
    <property type="component" value="Unassembled WGS sequence"/>
</dbReference>
<evidence type="ECO:0000313" key="8">
    <source>
        <dbReference type="Proteomes" id="UP001216907"/>
    </source>
</evidence>